<dbReference type="OrthoDB" id="5290048at2"/>
<feature type="domain" description="Peptidase M14" evidence="6">
    <location>
        <begin position="32"/>
        <end position="318"/>
    </location>
</feature>
<dbReference type="eggNOG" id="COG2866">
    <property type="taxonomic scope" value="Bacteria"/>
</dbReference>
<dbReference type="KEGG" id="saga:M5M_15305"/>
<keyword evidence="2" id="KW-0479">Metal-binding</keyword>
<gene>
    <name evidence="7" type="ordered locus">M5M_15305</name>
</gene>
<dbReference type="RefSeq" id="WP_015048346.1">
    <property type="nucleotide sequence ID" value="NC_018868.3"/>
</dbReference>
<reference evidence="7 8" key="1">
    <citation type="journal article" date="2013" name="Genome Announc.">
        <title>Complete genome sequence of Simiduia agarivorans SA1(T), a marine bacterium able to degrade a variety of polysaccharides.</title>
        <authorList>
            <person name="Lin S.Y."/>
            <person name="Shieh W.Y."/>
            <person name="Chen J.S."/>
            <person name="Tang S.L."/>
        </authorList>
    </citation>
    <scope>NUCLEOTIDE SEQUENCE [LARGE SCALE GENOMIC DNA]</scope>
    <source>
        <strain evidence="8">DSM 21679 / JCM 13881 / BCRC 17597 / SA1</strain>
    </source>
</reference>
<organism evidence="7 8">
    <name type="scientific">Simiduia agarivorans (strain DSM 21679 / JCM 13881 / BCRC 17597 / SA1)</name>
    <dbReference type="NCBI Taxonomy" id="1117647"/>
    <lineage>
        <taxon>Bacteria</taxon>
        <taxon>Pseudomonadati</taxon>
        <taxon>Pseudomonadota</taxon>
        <taxon>Gammaproteobacteria</taxon>
        <taxon>Cellvibrionales</taxon>
        <taxon>Cellvibrionaceae</taxon>
        <taxon>Simiduia</taxon>
    </lineage>
</organism>
<keyword evidence="4" id="KW-0862">Zinc</keyword>
<evidence type="ECO:0000313" key="7">
    <source>
        <dbReference type="EMBL" id="AFV00194.1"/>
    </source>
</evidence>
<dbReference type="HOGENOM" id="CLU_079078_0_0_6"/>
<accession>K4KQ18</accession>
<comment type="caution">
    <text evidence="5">Lacks conserved residue(s) required for the propagation of feature annotation.</text>
</comment>
<evidence type="ECO:0000256" key="5">
    <source>
        <dbReference type="PROSITE-ProRule" id="PRU01379"/>
    </source>
</evidence>
<dbReference type="STRING" id="1117647.M5M_15305"/>
<dbReference type="EMBL" id="CP003746">
    <property type="protein sequence ID" value="AFV00194.1"/>
    <property type="molecule type" value="Genomic_DNA"/>
</dbReference>
<sequence>MTAYADSPYPIGTPGTPWNETEKHQWLCRQQKHRLYSEQVLPRIQALGDRFDIEQYGELDYQQLPAGTPAALSGHYPLLAVKSRSPSHLPLVLVTGGVHGYETSGVMGALMFLEQEARNYSDSFQLIAVPCVSPWGFETINRWNPHAIDPNRSFGDQGQAAEAQLLKAYIHALGVAPVAHIDLHETTDTDNTEFRVALAARDGVTNKVWNIPDGFYLVDCADRPQPAFQRAILDAVEKVTHIAEADPDGKLIGTPIEQFGVINYATKKLGLCAGMTDAHYTTTTEVYPDSPSATPEQCARAQVAAIAGGLNYLRTAAR</sequence>
<dbReference type="CDD" id="cd06231">
    <property type="entry name" value="M14_REP34-like"/>
    <property type="match status" value="1"/>
</dbReference>
<dbReference type="Proteomes" id="UP000000466">
    <property type="component" value="Chromosome"/>
</dbReference>
<evidence type="ECO:0000256" key="3">
    <source>
        <dbReference type="ARBA" id="ARBA00022801"/>
    </source>
</evidence>
<dbReference type="Pfam" id="PF24827">
    <property type="entry name" value="AstE_AspA_cat"/>
    <property type="match status" value="1"/>
</dbReference>
<evidence type="ECO:0000256" key="2">
    <source>
        <dbReference type="ARBA" id="ARBA00022723"/>
    </source>
</evidence>
<dbReference type="GO" id="GO:0008270">
    <property type="term" value="F:zinc ion binding"/>
    <property type="evidence" value="ECO:0007669"/>
    <property type="project" value="InterPro"/>
</dbReference>
<protein>
    <submittedName>
        <fullName evidence="7">Zinc carboxypeptidase-like protein</fullName>
    </submittedName>
</protein>
<evidence type="ECO:0000259" key="6">
    <source>
        <dbReference type="PROSITE" id="PS52035"/>
    </source>
</evidence>
<dbReference type="GO" id="GO:0006508">
    <property type="term" value="P:proteolysis"/>
    <property type="evidence" value="ECO:0007669"/>
    <property type="project" value="InterPro"/>
</dbReference>
<keyword evidence="3" id="KW-0378">Hydrolase</keyword>
<dbReference type="GO" id="GO:0016788">
    <property type="term" value="F:hydrolase activity, acting on ester bonds"/>
    <property type="evidence" value="ECO:0007669"/>
    <property type="project" value="InterPro"/>
</dbReference>
<dbReference type="AlphaFoldDB" id="K4KQ18"/>
<comment type="cofactor">
    <cofactor evidence="1">
        <name>Zn(2+)</name>
        <dbReference type="ChEBI" id="CHEBI:29105"/>
    </cofactor>
</comment>
<evidence type="ECO:0000256" key="1">
    <source>
        <dbReference type="ARBA" id="ARBA00001947"/>
    </source>
</evidence>
<comment type="similarity">
    <text evidence="5">Belongs to the peptidase M14 family.</text>
</comment>
<name>K4KQ18_SIMAS</name>
<dbReference type="Gene3D" id="3.40.630.10">
    <property type="entry name" value="Zn peptidases"/>
    <property type="match status" value="1"/>
</dbReference>
<evidence type="ECO:0000313" key="8">
    <source>
        <dbReference type="Proteomes" id="UP000000466"/>
    </source>
</evidence>
<keyword evidence="8" id="KW-1185">Reference proteome</keyword>
<dbReference type="InterPro" id="IPR000834">
    <property type="entry name" value="Peptidase_M14"/>
</dbReference>
<evidence type="ECO:0000256" key="4">
    <source>
        <dbReference type="ARBA" id="ARBA00022833"/>
    </source>
</evidence>
<dbReference type="PROSITE" id="PS52035">
    <property type="entry name" value="PEPTIDASE_M14"/>
    <property type="match status" value="1"/>
</dbReference>
<dbReference type="GO" id="GO:0004181">
    <property type="term" value="F:metallocarboxypeptidase activity"/>
    <property type="evidence" value="ECO:0007669"/>
    <property type="project" value="InterPro"/>
</dbReference>
<dbReference type="InterPro" id="IPR055438">
    <property type="entry name" value="AstE_AspA_cat"/>
</dbReference>
<proteinExistence type="inferred from homology"/>
<dbReference type="SUPFAM" id="SSF53187">
    <property type="entry name" value="Zn-dependent exopeptidases"/>
    <property type="match status" value="1"/>
</dbReference>